<feature type="region of interest" description="Disordered" evidence="1">
    <location>
        <begin position="156"/>
        <end position="177"/>
    </location>
</feature>
<dbReference type="Gene3D" id="3.90.1300.10">
    <property type="entry name" value="Amidase signature (AS) domain"/>
    <property type="match status" value="1"/>
</dbReference>
<organism evidence="4 5">
    <name type="scientific">Undibacterium cyanobacteriorum</name>
    <dbReference type="NCBI Taxonomy" id="3073561"/>
    <lineage>
        <taxon>Bacteria</taxon>
        <taxon>Pseudomonadati</taxon>
        <taxon>Pseudomonadota</taxon>
        <taxon>Betaproteobacteria</taxon>
        <taxon>Burkholderiales</taxon>
        <taxon>Oxalobacteraceae</taxon>
        <taxon>Undibacterium</taxon>
    </lineage>
</organism>
<dbReference type="EMBL" id="CP133720">
    <property type="protein sequence ID" value="WMW80483.1"/>
    <property type="molecule type" value="Genomic_DNA"/>
</dbReference>
<evidence type="ECO:0000256" key="2">
    <source>
        <dbReference type="SAM" id="SignalP"/>
    </source>
</evidence>
<evidence type="ECO:0000259" key="3">
    <source>
        <dbReference type="Pfam" id="PF01425"/>
    </source>
</evidence>
<accession>A0ABY9RGY4</accession>
<keyword evidence="4" id="KW-0378">Hydrolase</keyword>
<dbReference type="PANTHER" id="PTHR42678">
    <property type="entry name" value="AMIDASE"/>
    <property type="match status" value="1"/>
</dbReference>
<dbReference type="RefSeq" id="WP_309481976.1">
    <property type="nucleotide sequence ID" value="NZ_CP133720.1"/>
</dbReference>
<keyword evidence="5" id="KW-1185">Reference proteome</keyword>
<feature type="domain" description="Amidase" evidence="3">
    <location>
        <begin position="47"/>
        <end position="491"/>
    </location>
</feature>
<feature type="chain" id="PRO_5046330763" evidence="2">
    <location>
        <begin position="26"/>
        <end position="520"/>
    </location>
</feature>
<dbReference type="InterPro" id="IPR023631">
    <property type="entry name" value="Amidase_dom"/>
</dbReference>
<feature type="compositionally biased region" description="Polar residues" evidence="1">
    <location>
        <begin position="163"/>
        <end position="175"/>
    </location>
</feature>
<dbReference type="EC" id="3.5.1.4" evidence="4"/>
<gene>
    <name evidence="4" type="ORF">RF679_17860</name>
</gene>
<proteinExistence type="predicted"/>
<dbReference type="PANTHER" id="PTHR42678:SF34">
    <property type="entry name" value="OS04G0183300 PROTEIN"/>
    <property type="match status" value="1"/>
</dbReference>
<protein>
    <submittedName>
        <fullName evidence="4">Amidase</fullName>
        <ecNumber evidence="4">3.5.1.4</ecNumber>
    </submittedName>
</protein>
<evidence type="ECO:0000313" key="5">
    <source>
        <dbReference type="Proteomes" id="UP001181355"/>
    </source>
</evidence>
<evidence type="ECO:0000256" key="1">
    <source>
        <dbReference type="SAM" id="MobiDB-lite"/>
    </source>
</evidence>
<keyword evidence="2" id="KW-0732">Signal</keyword>
<name>A0ABY9RGY4_9BURK</name>
<evidence type="ECO:0000313" key="4">
    <source>
        <dbReference type="EMBL" id="WMW80483.1"/>
    </source>
</evidence>
<dbReference type="NCBIfam" id="NF006006">
    <property type="entry name" value="PRK08137.1"/>
    <property type="match status" value="1"/>
</dbReference>
<dbReference type="SUPFAM" id="SSF75304">
    <property type="entry name" value="Amidase signature (AS) enzymes"/>
    <property type="match status" value="1"/>
</dbReference>
<feature type="signal peptide" evidence="2">
    <location>
        <begin position="1"/>
        <end position="25"/>
    </location>
</feature>
<dbReference type="Pfam" id="PF01425">
    <property type="entry name" value="Amidase"/>
    <property type="match status" value="1"/>
</dbReference>
<dbReference type="Proteomes" id="UP001181355">
    <property type="component" value="Chromosome"/>
</dbReference>
<sequence>MHTKLTPITCALSTLSLSITLSATAQTSDLTQLKGEISSGRQSASSLVQSYQANSAKLNPYLNAVTVLRDGAERDAAQADLKKEGRGSLHGLPLMVKDNIAVRGMVTTAGSLALAENLASDDAFIVKRLREAGAIIVGKTNLSEWANFRSTKSSSGWSSVGGQTRNPYNPSKSPCGSSSGSGAAVAAGMIPAAIGTETDGSIVCPASVNGLVGLKPTLGLVSRSGIIPLSHSQDTAGPMTQTVRDAALLLNVLAGSDANDSATIEADRQRATDYSAGLNTNALRGKRLGVVRNLSSGYDKATLQLLRDSIQILKAQGAIVVEDIELPHLQELDKLELPVLLYDFKADLNQYLATVPPQVKVRNMADVMRFNEAHRQKVMPYFGQEIMQMAQAKEGLNDPKYQTASTQAKLLAGPKGIDAVMQQHQLDALIAPTTGPAWDINHKKGDIIAGSASSPAAIAGYPHLTVPMGLVGGLPVGLSFFAGAWKEAELLNMGYAFEQARPQLGKPDLNRVQNRKYAKP</sequence>
<dbReference type="GO" id="GO:0004040">
    <property type="term" value="F:amidase activity"/>
    <property type="evidence" value="ECO:0007669"/>
    <property type="project" value="UniProtKB-EC"/>
</dbReference>
<dbReference type="InterPro" id="IPR036928">
    <property type="entry name" value="AS_sf"/>
</dbReference>
<reference evidence="4" key="1">
    <citation type="submission" date="2023-09" db="EMBL/GenBank/DDBJ databases">
        <title>Undibacterium sp. 20NA77.5 isolated from freshwater.</title>
        <authorList>
            <person name="Le V."/>
            <person name="Ko S.-R."/>
            <person name="Ahn C.-Y."/>
            <person name="Oh H.-M."/>
        </authorList>
    </citation>
    <scope>NUCLEOTIDE SEQUENCE</scope>
    <source>
        <strain evidence="4">20NA77.5</strain>
    </source>
</reference>